<dbReference type="Proteomes" id="UP000321579">
    <property type="component" value="Unassembled WGS sequence"/>
</dbReference>
<dbReference type="RefSeq" id="WP_066328867.1">
    <property type="nucleotide sequence ID" value="NZ_BJVF01000005.1"/>
</dbReference>
<gene>
    <name evidence="2" type="ORF">FBGL_12235</name>
    <name evidence="1" type="ORF">FGL01_23680</name>
    <name evidence="3" type="ORF">SAMN05192550_2659</name>
</gene>
<reference evidence="1 6" key="4">
    <citation type="submission" date="2019-07" db="EMBL/GenBank/DDBJ databases">
        <title>Whole genome shotgun sequence of Flavobacterium glycines NBRC 105008.</title>
        <authorList>
            <person name="Hosoyama A."/>
            <person name="Uohara A."/>
            <person name="Ohji S."/>
            <person name="Ichikawa N."/>
        </authorList>
    </citation>
    <scope>NUCLEOTIDE SEQUENCE [LARGE SCALE GENOMIC DNA]</scope>
    <source>
        <strain evidence="1 6">NBRC 105008</strain>
    </source>
</reference>
<sequence>MPIIKKPEDLDYDYLEKLYEKKIFEDYKPQKITSRKYEEIKVSTDKLTFKLIDKEQRDTVSLIHGEISVYHGIEYFEIGWTYSKYPKQGYLTYLFDLLIFEFDYKLISDKYHTSPGSKEFWQSLMSKKNYKIYRLNLDTNHKRIAKNYSENEIWSLESKTNFFDRYNFFTDQNMDENFESEYSEEIIDYADIDQEVEEILSSIERENLSSIKDKENTIKERIRLVAQK</sequence>
<dbReference type="EMBL" id="LVEO01000022">
    <property type="protein sequence ID" value="OCB70330.1"/>
    <property type="molecule type" value="Genomic_DNA"/>
</dbReference>
<dbReference type="STRING" id="551990.SAMN05192550_2659"/>
<evidence type="ECO:0000313" key="4">
    <source>
        <dbReference type="Proteomes" id="UP000093226"/>
    </source>
</evidence>
<dbReference type="Proteomes" id="UP000093226">
    <property type="component" value="Unassembled WGS sequence"/>
</dbReference>
<evidence type="ECO:0000313" key="2">
    <source>
        <dbReference type="EMBL" id="OCB70330.1"/>
    </source>
</evidence>
<dbReference type="EMBL" id="BJVF01000005">
    <property type="protein sequence ID" value="GEL11629.1"/>
    <property type="molecule type" value="Genomic_DNA"/>
</dbReference>
<dbReference type="EMBL" id="FNEO01000006">
    <property type="protein sequence ID" value="SDJ72365.1"/>
    <property type="molecule type" value="Genomic_DNA"/>
</dbReference>
<evidence type="ECO:0000313" key="1">
    <source>
        <dbReference type="EMBL" id="GEL11629.1"/>
    </source>
</evidence>
<comment type="caution">
    <text evidence="2">The sequence shown here is derived from an EMBL/GenBank/DDBJ whole genome shotgun (WGS) entry which is preliminary data.</text>
</comment>
<organism evidence="2 4">
    <name type="scientific">Flavobacterium glycines</name>
    <dbReference type="NCBI Taxonomy" id="551990"/>
    <lineage>
        <taxon>Bacteria</taxon>
        <taxon>Pseudomonadati</taxon>
        <taxon>Bacteroidota</taxon>
        <taxon>Flavobacteriia</taxon>
        <taxon>Flavobacteriales</taxon>
        <taxon>Flavobacteriaceae</taxon>
        <taxon>Flavobacterium</taxon>
    </lineage>
</organism>
<dbReference type="AlphaFoldDB" id="A0A1B9DKU7"/>
<evidence type="ECO:0000313" key="3">
    <source>
        <dbReference type="EMBL" id="SDJ72365.1"/>
    </source>
</evidence>
<dbReference type="OrthoDB" id="1374226at2"/>
<reference evidence="4" key="1">
    <citation type="submission" date="2016-03" db="EMBL/GenBank/DDBJ databases">
        <title>Draft genome sequence of Paenibacillus glacialis DSM 22343.</title>
        <authorList>
            <person name="Shin S.-K."/>
            <person name="Yi H."/>
        </authorList>
    </citation>
    <scope>NUCLEOTIDE SEQUENCE [LARGE SCALE GENOMIC DNA]</scope>
    <source>
        <strain evidence="4">NBRC 105008</strain>
    </source>
</reference>
<reference evidence="2" key="2">
    <citation type="submission" date="2016-03" db="EMBL/GenBank/DDBJ databases">
        <authorList>
            <person name="Ploux O."/>
        </authorList>
    </citation>
    <scope>NUCLEOTIDE SEQUENCE</scope>
    <source>
        <strain evidence="2">NBRC 105008</strain>
    </source>
</reference>
<name>A0A1B9DKU7_9FLAO</name>
<keyword evidence="5" id="KW-1185">Reference proteome</keyword>
<accession>A0A1B9DKU7</accession>
<dbReference type="Proteomes" id="UP000182367">
    <property type="component" value="Unassembled WGS sequence"/>
</dbReference>
<proteinExistence type="predicted"/>
<evidence type="ECO:0000313" key="5">
    <source>
        <dbReference type="Proteomes" id="UP000182367"/>
    </source>
</evidence>
<evidence type="ECO:0000313" key="6">
    <source>
        <dbReference type="Proteomes" id="UP000321579"/>
    </source>
</evidence>
<reference evidence="3 5" key="3">
    <citation type="submission" date="2016-10" db="EMBL/GenBank/DDBJ databases">
        <authorList>
            <person name="Varghese N."/>
            <person name="Submissions S."/>
        </authorList>
    </citation>
    <scope>NUCLEOTIDE SEQUENCE [LARGE SCALE GENOMIC DNA]</scope>
    <source>
        <strain evidence="3 5">Gm-149</strain>
    </source>
</reference>
<protein>
    <submittedName>
        <fullName evidence="2">Uncharacterized protein</fullName>
    </submittedName>
</protein>